<keyword evidence="1" id="KW-0812">Transmembrane</keyword>
<organism evidence="2 3">
    <name type="scientific">Cyphomyrmex costatus</name>
    <dbReference type="NCBI Taxonomy" id="456900"/>
    <lineage>
        <taxon>Eukaryota</taxon>
        <taxon>Metazoa</taxon>
        <taxon>Ecdysozoa</taxon>
        <taxon>Arthropoda</taxon>
        <taxon>Hexapoda</taxon>
        <taxon>Insecta</taxon>
        <taxon>Pterygota</taxon>
        <taxon>Neoptera</taxon>
        <taxon>Endopterygota</taxon>
        <taxon>Hymenoptera</taxon>
        <taxon>Apocrita</taxon>
        <taxon>Aculeata</taxon>
        <taxon>Formicoidea</taxon>
        <taxon>Formicidae</taxon>
        <taxon>Myrmicinae</taxon>
        <taxon>Cyphomyrmex</taxon>
    </lineage>
</organism>
<proteinExistence type="predicted"/>
<dbReference type="Proteomes" id="UP000078542">
    <property type="component" value="Unassembled WGS sequence"/>
</dbReference>
<evidence type="ECO:0000313" key="3">
    <source>
        <dbReference type="Proteomes" id="UP000078542"/>
    </source>
</evidence>
<sequence>MHLHRKRIAIFSIYRPPQASIAALQALEACLTFSIALITLYVWAILISIS</sequence>
<dbReference type="EMBL" id="KQ978164">
    <property type="protein sequence ID" value="KYM96631.1"/>
    <property type="molecule type" value="Genomic_DNA"/>
</dbReference>
<dbReference type="AlphaFoldDB" id="A0A195C8Y5"/>
<accession>A0A195C8Y5</accession>
<evidence type="ECO:0000256" key="1">
    <source>
        <dbReference type="SAM" id="Phobius"/>
    </source>
</evidence>
<evidence type="ECO:0000313" key="2">
    <source>
        <dbReference type="EMBL" id="KYM96631.1"/>
    </source>
</evidence>
<reference evidence="2 3" key="1">
    <citation type="submission" date="2016-03" db="EMBL/GenBank/DDBJ databases">
        <title>Cyphomyrmex costatus WGS genome.</title>
        <authorList>
            <person name="Nygaard S."/>
            <person name="Hu H."/>
            <person name="Boomsma J."/>
            <person name="Zhang G."/>
        </authorList>
    </citation>
    <scope>NUCLEOTIDE SEQUENCE [LARGE SCALE GENOMIC DNA]</scope>
    <source>
        <strain evidence="2">MS0001</strain>
        <tissue evidence="2">Whole body</tissue>
    </source>
</reference>
<keyword evidence="1" id="KW-1133">Transmembrane helix</keyword>
<protein>
    <submittedName>
        <fullName evidence="2">Uncharacterized protein</fullName>
    </submittedName>
</protein>
<keyword evidence="3" id="KW-1185">Reference proteome</keyword>
<gene>
    <name evidence="2" type="ORF">ALC62_12678</name>
</gene>
<name>A0A195C8Y5_9HYME</name>
<feature type="transmembrane region" description="Helical" evidence="1">
    <location>
        <begin position="21"/>
        <end position="49"/>
    </location>
</feature>
<keyword evidence="1" id="KW-0472">Membrane</keyword>